<protein>
    <recommendedName>
        <fullName evidence="2">Fe/B12 periplasmic-binding domain-containing protein</fullName>
    </recommendedName>
</protein>
<feature type="domain" description="Fe/B12 periplasmic-binding" evidence="2">
    <location>
        <begin position="1"/>
        <end position="49"/>
    </location>
</feature>
<sequence length="72" mass="7870">MLQAPTWAALAAVRDGRTFAGDGNAYFNRPGPRLVESAEILAEICHPESQDFGHEGSAWRRLDAGPETDSRE</sequence>
<dbReference type="Gene3D" id="3.40.50.1980">
    <property type="entry name" value="Nitrogenase molybdenum iron protein domain"/>
    <property type="match status" value="1"/>
</dbReference>
<evidence type="ECO:0000256" key="1">
    <source>
        <dbReference type="SAM" id="MobiDB-lite"/>
    </source>
</evidence>
<dbReference type="PANTHER" id="PTHR42860:SF1">
    <property type="entry name" value="VITAMIN B12-BINDING PROTEIN"/>
    <property type="match status" value="1"/>
</dbReference>
<name>A0A382SUN3_9ZZZZ</name>
<proteinExistence type="predicted"/>
<dbReference type="AlphaFoldDB" id="A0A382SUN3"/>
<reference evidence="3" key="1">
    <citation type="submission" date="2018-05" db="EMBL/GenBank/DDBJ databases">
        <authorList>
            <person name="Lanie J.A."/>
            <person name="Ng W.-L."/>
            <person name="Kazmierczak K.M."/>
            <person name="Andrzejewski T.M."/>
            <person name="Davidsen T.M."/>
            <person name="Wayne K.J."/>
            <person name="Tettelin H."/>
            <person name="Glass J.I."/>
            <person name="Rusch D."/>
            <person name="Podicherti R."/>
            <person name="Tsui H.-C.T."/>
            <person name="Winkler M.E."/>
        </authorList>
    </citation>
    <scope>NUCLEOTIDE SEQUENCE</scope>
</reference>
<feature type="region of interest" description="Disordered" evidence="1">
    <location>
        <begin position="47"/>
        <end position="72"/>
    </location>
</feature>
<organism evidence="3">
    <name type="scientific">marine metagenome</name>
    <dbReference type="NCBI Taxonomy" id="408172"/>
    <lineage>
        <taxon>unclassified sequences</taxon>
        <taxon>metagenomes</taxon>
        <taxon>ecological metagenomes</taxon>
    </lineage>
</organism>
<dbReference type="EMBL" id="UINC01131733">
    <property type="protein sequence ID" value="SVD13619.1"/>
    <property type="molecule type" value="Genomic_DNA"/>
</dbReference>
<dbReference type="InterPro" id="IPR051030">
    <property type="entry name" value="Vitamin_B12-ABC_binding"/>
</dbReference>
<accession>A0A382SUN3</accession>
<evidence type="ECO:0000313" key="3">
    <source>
        <dbReference type="EMBL" id="SVD13619.1"/>
    </source>
</evidence>
<gene>
    <name evidence="3" type="ORF">METZ01_LOCUS366473</name>
</gene>
<dbReference type="InterPro" id="IPR002491">
    <property type="entry name" value="ABC_transptr_periplasmic_BD"/>
</dbReference>
<dbReference type="PANTHER" id="PTHR42860">
    <property type="entry name" value="VITAMIN B12-BINDING PROTEIN"/>
    <property type="match status" value="1"/>
</dbReference>
<dbReference type="PROSITE" id="PS50983">
    <property type="entry name" value="FE_B12_PBP"/>
    <property type="match status" value="1"/>
</dbReference>
<evidence type="ECO:0000259" key="2">
    <source>
        <dbReference type="PROSITE" id="PS50983"/>
    </source>
</evidence>
<dbReference type="SUPFAM" id="SSF53807">
    <property type="entry name" value="Helical backbone' metal receptor"/>
    <property type="match status" value="1"/>
</dbReference>